<dbReference type="Proteomes" id="UP000005778">
    <property type="component" value="Chromosome"/>
</dbReference>
<dbReference type="HOGENOM" id="CLU_188260_0_0_7"/>
<dbReference type="RefSeq" id="WP_004074937.1">
    <property type="nucleotide sequence ID" value="NZ_CM001488.1"/>
</dbReference>
<proteinExistence type="predicted"/>
<dbReference type="AlphaFoldDB" id="I5B6I6"/>
<accession>I5B6I6</accession>
<gene>
    <name evidence="1" type="ORF">DespoDRAFT_03324</name>
</gene>
<reference evidence="1 2" key="1">
    <citation type="submission" date="2011-09" db="EMBL/GenBank/DDBJ databases">
        <authorList>
            <consortium name="US DOE Joint Genome Institute (JGI-PGF)"/>
            <person name="Lucas S."/>
            <person name="Han J."/>
            <person name="Lapidus A."/>
            <person name="Cheng J.-F."/>
            <person name="Goodwin L."/>
            <person name="Pitluck S."/>
            <person name="Peters L."/>
            <person name="Land M.L."/>
            <person name="Hauser L."/>
            <person name="Orellana R."/>
            <person name="Lovley D."/>
            <person name="Woyke T.J."/>
        </authorList>
    </citation>
    <scope>NUCLEOTIDE SEQUENCE [LARGE SCALE GENOMIC DNA]</scope>
    <source>
        <strain evidence="1 2">2ac9</strain>
    </source>
</reference>
<dbReference type="EMBL" id="CM001488">
    <property type="protein sequence ID" value="EIM65099.1"/>
    <property type="molecule type" value="Genomic_DNA"/>
</dbReference>
<sequence length="67" mass="7789">MYTNKIKVEVRPEILIQAVMNMKKKERDAFLEDLLASTSPAYLKSIKESRDDYKAGRIKSHDEIFGK</sequence>
<keyword evidence="2" id="KW-1185">Reference proteome</keyword>
<evidence type="ECO:0000313" key="2">
    <source>
        <dbReference type="Proteomes" id="UP000005778"/>
    </source>
</evidence>
<evidence type="ECO:0000313" key="1">
    <source>
        <dbReference type="EMBL" id="EIM65099.1"/>
    </source>
</evidence>
<name>I5B6I6_9BACT</name>
<reference evidence="1 2" key="2">
    <citation type="submission" date="2012-02" db="EMBL/GenBank/DDBJ databases">
        <title>Improved High-Quality Draft sequence of Desulfobacter postgatei 2ac9.</title>
        <authorList>
            <consortium name="US DOE Joint Genome Institute"/>
            <person name="Lucas S."/>
            <person name="Han J."/>
            <person name="Lapidus A."/>
            <person name="Cheng J.-F."/>
            <person name="Goodwin L."/>
            <person name="Pitluck S."/>
            <person name="Peters L."/>
            <person name="Ovchinnikova G."/>
            <person name="Held B."/>
            <person name="Detter J.C."/>
            <person name="Han C."/>
            <person name="Tapia R."/>
            <person name="Land M."/>
            <person name="Hauser L."/>
            <person name="Kyrpides N."/>
            <person name="Ivanova N."/>
            <person name="Pagani I."/>
            <person name="Orellana R."/>
            <person name="Lovley D."/>
            <person name="Woyke T."/>
        </authorList>
    </citation>
    <scope>NUCLEOTIDE SEQUENCE [LARGE SCALE GENOMIC DNA]</scope>
    <source>
        <strain evidence="1 2">2ac9</strain>
    </source>
</reference>
<organism evidence="1 2">
    <name type="scientific">Desulfobacter postgatei 2ac9</name>
    <dbReference type="NCBI Taxonomy" id="879212"/>
    <lineage>
        <taxon>Bacteria</taxon>
        <taxon>Pseudomonadati</taxon>
        <taxon>Thermodesulfobacteriota</taxon>
        <taxon>Desulfobacteria</taxon>
        <taxon>Desulfobacterales</taxon>
        <taxon>Desulfobacteraceae</taxon>
        <taxon>Desulfobacter</taxon>
    </lineage>
</organism>
<protein>
    <submittedName>
        <fullName evidence="1">Uncharacterized protein</fullName>
    </submittedName>
</protein>
<dbReference type="eggNOG" id="ENOG50337T9">
    <property type="taxonomic scope" value="Bacteria"/>
</dbReference>